<organism evidence="1">
    <name type="scientific">viral metagenome</name>
    <dbReference type="NCBI Taxonomy" id="1070528"/>
    <lineage>
        <taxon>unclassified sequences</taxon>
        <taxon>metagenomes</taxon>
        <taxon>organismal metagenomes</taxon>
    </lineage>
</organism>
<proteinExistence type="predicted"/>
<dbReference type="EMBL" id="MN740057">
    <property type="protein sequence ID" value="QHT85970.1"/>
    <property type="molecule type" value="Genomic_DNA"/>
</dbReference>
<protein>
    <submittedName>
        <fullName evidence="1">Uncharacterized protein</fullName>
    </submittedName>
</protein>
<name>A0A6C0I021_9ZZZZ</name>
<accession>A0A6C0I021</accession>
<dbReference type="AlphaFoldDB" id="A0A6C0I021"/>
<evidence type="ECO:0000313" key="1">
    <source>
        <dbReference type="EMBL" id="QHT85970.1"/>
    </source>
</evidence>
<reference evidence="1" key="1">
    <citation type="journal article" date="2020" name="Nature">
        <title>Giant virus diversity and host interactions through global metagenomics.</title>
        <authorList>
            <person name="Schulz F."/>
            <person name="Roux S."/>
            <person name="Paez-Espino D."/>
            <person name="Jungbluth S."/>
            <person name="Walsh D.A."/>
            <person name="Denef V.J."/>
            <person name="McMahon K.D."/>
            <person name="Konstantinidis K.T."/>
            <person name="Eloe-Fadrosh E.A."/>
            <person name="Kyrpides N.C."/>
            <person name="Woyke T."/>
        </authorList>
    </citation>
    <scope>NUCLEOTIDE SEQUENCE</scope>
    <source>
        <strain evidence="1">GVMAG-M-3300023184-184</strain>
    </source>
</reference>
<sequence>MTNNNICSDPAYLNAINQRERFALLNNPPTRYDNLAINPYETIDPSTLQPFTQNQLDMRRKVEILKYTSNRMSTQTNSLTKSQKYSQLVKGSFQQRTYSRQYLTDLSNGIFDQCDIRPTPSTSCDVPGPAIQLYEDINVPVYNLMNDINTNSLGIINAPEPPFVWNYTQNKNIPLDISFVTITSLYFLNTINTNDIFTLSVPLSATIQANSINNALKTAQTDISFSITDAQINVLYSYSSVQLQRIPTMPIDISSVHISIDLSNNNSFTANVYLGEIVIDNLFLYIQKGYIYDIQLHVDWTYTAYNNYENYLYAPTVMFYVNPTLLSPQINCSIDPSNNISSQLLITSLNSS</sequence>